<gene>
    <name evidence="1" type="ORF">FVP77_13045</name>
</gene>
<organism evidence="1 2">
    <name type="scientific">Microbacterium hatanonis</name>
    <dbReference type="NCBI Taxonomy" id="404366"/>
    <lineage>
        <taxon>Bacteria</taxon>
        <taxon>Bacillati</taxon>
        <taxon>Actinomycetota</taxon>
        <taxon>Actinomycetes</taxon>
        <taxon>Micrococcales</taxon>
        <taxon>Microbacteriaceae</taxon>
        <taxon>Microbacterium</taxon>
    </lineage>
</organism>
<dbReference type="Proteomes" id="UP000321034">
    <property type="component" value="Unassembled WGS sequence"/>
</dbReference>
<sequence length="63" mass="7153">MRAIYSEAEGWLGGNIYVLVTWTADGISREVKATVCSRRTSERIARRLDDQAELLRDLAERPS</sequence>
<accession>A0A5C8HXS2</accession>
<dbReference type="AlphaFoldDB" id="A0A5C8HXS2"/>
<proteinExistence type="predicted"/>
<comment type="caution">
    <text evidence="1">The sequence shown here is derived from an EMBL/GenBank/DDBJ whole genome shotgun (WGS) entry which is preliminary data.</text>
</comment>
<dbReference type="EMBL" id="VRSV01000002">
    <property type="protein sequence ID" value="TXK09811.1"/>
    <property type="molecule type" value="Genomic_DNA"/>
</dbReference>
<keyword evidence="2" id="KW-1185">Reference proteome</keyword>
<protein>
    <submittedName>
        <fullName evidence="1">Uncharacterized protein</fullName>
    </submittedName>
</protein>
<dbReference type="RefSeq" id="WP_147895012.1">
    <property type="nucleotide sequence ID" value="NZ_BAAANR010000001.1"/>
</dbReference>
<dbReference type="OrthoDB" id="1364128at2"/>
<name>A0A5C8HXS2_9MICO</name>
<evidence type="ECO:0000313" key="1">
    <source>
        <dbReference type="EMBL" id="TXK09811.1"/>
    </source>
</evidence>
<reference evidence="1 2" key="1">
    <citation type="submission" date="2019-08" db="EMBL/GenBank/DDBJ databases">
        <authorList>
            <person name="Dong K."/>
        </authorList>
    </citation>
    <scope>NUCLEOTIDE SEQUENCE [LARGE SCALE GENOMIC DNA]</scope>
    <source>
        <strain evidence="1 2">JCM14558</strain>
    </source>
</reference>
<evidence type="ECO:0000313" key="2">
    <source>
        <dbReference type="Proteomes" id="UP000321034"/>
    </source>
</evidence>